<accession>A0A7K1LII4</accession>
<proteinExistence type="predicted"/>
<dbReference type="GO" id="GO:0003677">
    <property type="term" value="F:DNA binding"/>
    <property type="evidence" value="ECO:0007669"/>
    <property type="project" value="InterPro"/>
</dbReference>
<dbReference type="SMART" id="SM01040">
    <property type="entry name" value="Bro-N"/>
    <property type="match status" value="1"/>
</dbReference>
<dbReference type="RefSeq" id="WP_129315499.1">
    <property type="nucleotide sequence ID" value="NZ_NOIQ01000008.1"/>
</dbReference>
<name>A0A7K1LII4_9MICC</name>
<dbReference type="PROSITE" id="PS51750">
    <property type="entry name" value="BRO_N"/>
    <property type="match status" value="1"/>
</dbReference>
<dbReference type="Pfam" id="PF02498">
    <property type="entry name" value="Bro-N"/>
    <property type="match status" value="1"/>
</dbReference>
<dbReference type="Pfam" id="PF03374">
    <property type="entry name" value="ANT"/>
    <property type="match status" value="1"/>
</dbReference>
<dbReference type="OrthoDB" id="9812611at2"/>
<dbReference type="AlphaFoldDB" id="A0A7K1LII4"/>
<dbReference type="InterPro" id="IPR003497">
    <property type="entry name" value="BRO_N_domain"/>
</dbReference>
<gene>
    <name evidence="2" type="ORF">GMA10_05885</name>
</gene>
<evidence type="ECO:0000313" key="2">
    <source>
        <dbReference type="EMBL" id="MUN54742.1"/>
    </source>
</evidence>
<feature type="domain" description="Bro-N" evidence="1">
    <location>
        <begin position="24"/>
        <end position="130"/>
    </location>
</feature>
<dbReference type="EMBL" id="WOGT01000002">
    <property type="protein sequence ID" value="MUN54742.1"/>
    <property type="molecule type" value="Genomic_DNA"/>
</dbReference>
<protein>
    <recommendedName>
        <fullName evidence="1">Bro-N domain-containing protein</fullName>
    </recommendedName>
</protein>
<keyword evidence="3" id="KW-1185">Reference proteome</keyword>
<evidence type="ECO:0000313" key="3">
    <source>
        <dbReference type="Proteomes" id="UP000462152"/>
    </source>
</evidence>
<dbReference type="InterPro" id="IPR005039">
    <property type="entry name" value="Ant_C"/>
</dbReference>
<dbReference type="PANTHER" id="PTHR36180">
    <property type="entry name" value="DNA-BINDING PROTEIN-RELATED-RELATED"/>
    <property type="match status" value="1"/>
</dbReference>
<reference evidence="2 3" key="1">
    <citation type="submission" date="2019-12" db="EMBL/GenBank/DDBJ databases">
        <authorList>
            <person name="Li J."/>
            <person name="Shi Y."/>
            <person name="Xu G."/>
            <person name="Xiao D."/>
            <person name="Ran X."/>
        </authorList>
    </citation>
    <scope>NUCLEOTIDE SEQUENCE [LARGE SCALE GENOMIC DNA]</scope>
    <source>
        <strain evidence="2 3">JCM 15915</strain>
    </source>
</reference>
<sequence>MIRTHEDKKKAARAGAAINERSSVVELFEYNSTPVRTIVEDGEPWFVASDVAKILGYANGSAAVAQHVDSEDARRATLAIHEGSREVSRARTLVNESGLYALTFGSHLSEARKFRRWVTSEVLPTIRKTGSYGGTPELTGPELMAKAILEAESTLKEKDAKIAELEPKAERFDGFLGSTGDMSVGDAAKHLCRIGIDIGPRRLFAWLEEHGWLFRQGKHKAPVPYQSKVDAGFLASRVRSYMDQETGELVIADPQVRVTSKGLERIHRMLSKQFLELVS</sequence>
<comment type="caution">
    <text evidence="2">The sequence shown here is derived from an EMBL/GenBank/DDBJ whole genome shotgun (WGS) entry which is preliminary data.</text>
</comment>
<dbReference type="Proteomes" id="UP000462152">
    <property type="component" value="Unassembled WGS sequence"/>
</dbReference>
<organism evidence="2 3">
    <name type="scientific">Rothia koreensis</name>
    <dbReference type="NCBI Taxonomy" id="592378"/>
    <lineage>
        <taxon>Bacteria</taxon>
        <taxon>Bacillati</taxon>
        <taxon>Actinomycetota</taxon>
        <taxon>Actinomycetes</taxon>
        <taxon>Micrococcales</taxon>
        <taxon>Micrococcaceae</taxon>
        <taxon>Rothia</taxon>
    </lineage>
</organism>
<dbReference type="PANTHER" id="PTHR36180:SF2">
    <property type="entry name" value="BRO FAMILY PROTEIN"/>
    <property type="match status" value="1"/>
</dbReference>
<evidence type="ECO:0000259" key="1">
    <source>
        <dbReference type="PROSITE" id="PS51750"/>
    </source>
</evidence>